<reference evidence="1 2" key="1">
    <citation type="submission" date="2020-06" db="EMBL/GenBank/DDBJ databases">
        <title>Taxonomy, biology and ecology of Rhodococcus bacteria occurring in California pistachio and other woody hosts as revealed by genome sequence analyses.</title>
        <authorList>
            <person name="Gai Y."/>
            <person name="Riely B."/>
        </authorList>
    </citation>
    <scope>NUCLEOTIDE SEQUENCE [LARGE SCALE GENOMIC DNA]</scope>
    <source>
        <strain evidence="1 2">BP-281</strain>
    </source>
</reference>
<dbReference type="NCBIfam" id="NF047352">
    <property type="entry name" value="P_loop_sacsin"/>
    <property type="match status" value="1"/>
</dbReference>
<dbReference type="SUPFAM" id="SSF55874">
    <property type="entry name" value="ATPase domain of HSP90 chaperone/DNA topoisomerase II/histidine kinase"/>
    <property type="match status" value="1"/>
</dbReference>
<name>A0ABS7NZ09_9NOCA</name>
<gene>
    <name evidence="1" type="ORF">HQ603_01260</name>
</gene>
<protein>
    <submittedName>
        <fullName evidence="1">ATP-binding protein</fullName>
    </submittedName>
</protein>
<organism evidence="1 2">
    <name type="scientific">Rhodococcoides corynebacterioides</name>
    <dbReference type="NCBI Taxonomy" id="53972"/>
    <lineage>
        <taxon>Bacteria</taxon>
        <taxon>Bacillati</taxon>
        <taxon>Actinomycetota</taxon>
        <taxon>Actinomycetes</taxon>
        <taxon>Mycobacteriales</taxon>
        <taxon>Nocardiaceae</taxon>
        <taxon>Rhodococcoides</taxon>
    </lineage>
</organism>
<accession>A0ABS7NZ09</accession>
<dbReference type="GO" id="GO:0005524">
    <property type="term" value="F:ATP binding"/>
    <property type="evidence" value="ECO:0007669"/>
    <property type="project" value="UniProtKB-KW"/>
</dbReference>
<dbReference type="EMBL" id="JABUBU010000001">
    <property type="protein sequence ID" value="MBY6365370.1"/>
    <property type="molecule type" value="Genomic_DNA"/>
</dbReference>
<dbReference type="InterPro" id="IPR036890">
    <property type="entry name" value="HATPase_C_sf"/>
</dbReference>
<proteinExistence type="predicted"/>
<dbReference type="Proteomes" id="UP000825228">
    <property type="component" value="Unassembled WGS sequence"/>
</dbReference>
<keyword evidence="1" id="KW-0067">ATP-binding</keyword>
<comment type="caution">
    <text evidence="1">The sequence shown here is derived from an EMBL/GenBank/DDBJ whole genome shotgun (WGS) entry which is preliminary data.</text>
</comment>
<keyword evidence="2" id="KW-1185">Reference proteome</keyword>
<evidence type="ECO:0000313" key="1">
    <source>
        <dbReference type="EMBL" id="MBY6365370.1"/>
    </source>
</evidence>
<sequence>MTDPFGTAALRRAVLDAWASSPTRLIEDAAVERDLVVGGYRDRVVTELVQNAADAARRAGVPGAVDVRAEGSSVHCANVGAPLTVSGVRALCSLRASDKGGGDVGRYGTGFTAVRAVTERVEVRSTGGSIVFDAESTRTALRENGIDVSVLADRGLDVPLFRLPWPIDRPPAPGWDTEIVLHDVADVEAVLGSAEDDAVDLLLALPALDRITVRDKVSRRTQTDGPGAWTTVTIGTRSFLRGAAPHATWYLPLRGAAASVTDGRVTDGRVTHVDPVDTDVLRAPTRSDEALTLPAVVVADVPLQPDRRRVLPGADLTPLAEGYGDLVADLPPAVRPLAVPRPGVPASVVDADLRDALTADLAATAWVPGVDGRAHAPRSATVVERLTDQLAALLDDVVPGLVDPAASEGAAARTLARLGARVLRPAEVVDALSGLDRPPAWWRSVYEAFDALLPGSDVAECAAIPVPLTDGRTVTGPRTVVVAEERVGPVSWARVVHPDAVHPLLQRLGATVARPADLLADPALSDRLTDPDGVPDALVDEVLAVAALVPADTSVPGLGELPLRDADGEERAADEVLLPDAPVLAVLAEDHPFGVVDAALVARHGEHALRVVGVGATFGIVVDDAPLGPDHDLDDEDAWWDSVDGEPADVRAVRDLEWVDPRRWPDALDLLVADPTLAALLADRDGYTAWWLRRHAALGGTAPGLLRRPDDDTFDGVLDVAPPLRAAAIPALWARDRVDDAETTRALLAGLADPARTVRPGAVLRTYAALGAAVADGRVDVRDVDPPADVRTLSGRVVPADDVTVLGGPAWIAVVPPERAVPGGAHPDAVADLLDVDTTDAVTVTVRGAGVPTVVADDPLLAAYAAALSAVSTLPVPDEVTVHDDLVVDASGVGERRVPFWIDTDGRVHLTGPRR</sequence>
<keyword evidence="1" id="KW-0547">Nucleotide-binding</keyword>
<evidence type="ECO:0000313" key="2">
    <source>
        <dbReference type="Proteomes" id="UP000825228"/>
    </source>
</evidence>
<dbReference type="RefSeq" id="WP_222682576.1">
    <property type="nucleotide sequence ID" value="NZ_JABUBT010000016.1"/>
</dbReference>